<protein>
    <recommendedName>
        <fullName evidence="3">Pyrimidine dimer DNA glycosylase</fullName>
    </recommendedName>
</protein>
<proteinExistence type="predicted"/>
<name>A0A7S9S9P7_9BACT</name>
<dbReference type="Proteomes" id="UP000594535">
    <property type="component" value="Chromosome"/>
</dbReference>
<dbReference type="InterPro" id="IPR004260">
    <property type="entry name" value="Pyr-dimer_DNA_glycosylase"/>
</dbReference>
<accession>A0A7S9S9P7</accession>
<gene>
    <name evidence="1" type="ORF">G5B96_01630</name>
</gene>
<dbReference type="AlphaFoldDB" id="A0A7S9S9P7"/>
<evidence type="ECO:0000313" key="2">
    <source>
        <dbReference type="Proteomes" id="UP000594535"/>
    </source>
</evidence>
<evidence type="ECO:0000313" key="1">
    <source>
        <dbReference type="EMBL" id="QPI06095.1"/>
    </source>
</evidence>
<dbReference type="EMBL" id="CP049232">
    <property type="protein sequence ID" value="QPI06095.1"/>
    <property type="molecule type" value="Genomic_DNA"/>
</dbReference>
<reference evidence="1 2" key="1">
    <citation type="journal article" date="2020" name="Microb. Genom.">
        <title>Analysis of complete Campylobacter concisus genomes identifies genomospecies features, secretion systems and novel plasmids and their association with severe ulcerative colitis.</title>
        <authorList>
            <person name="Liu F."/>
            <person name="Chen S."/>
            <person name="Luu L.D.W."/>
            <person name="Lee S.A."/>
            <person name="Tay A.C.Y."/>
            <person name="Wu R."/>
            <person name="Riordan S.M."/>
            <person name="Lan R."/>
            <person name="Liu L."/>
            <person name="Zhang L."/>
        </authorList>
    </citation>
    <scope>NUCLEOTIDE SEQUENCE [LARGE SCALE GENOMIC DNA]</scope>
    <source>
        <strain evidence="1 2">H9O-S2</strain>
    </source>
</reference>
<evidence type="ECO:0008006" key="3">
    <source>
        <dbReference type="Google" id="ProtNLM"/>
    </source>
</evidence>
<sequence length="148" mass="17394">MRLWTINFKYLDAKGLVALWREALLAKNVLKGLTKGYKNHPQLIRFYTHENSIDVINAYLFEVYKEASARGYKFDVAKVGKFDAENLSKIAVTRGQIEYEFNFLQEKLKQRDLKKYKENLNVKNIEISTIFTEIDGDIEPWEKPKTLI</sequence>
<dbReference type="Pfam" id="PF03013">
    <property type="entry name" value="Pyr_excise"/>
    <property type="match status" value="1"/>
</dbReference>
<organism evidence="1 2">
    <name type="scientific">Campylobacter concisus</name>
    <dbReference type="NCBI Taxonomy" id="199"/>
    <lineage>
        <taxon>Bacteria</taxon>
        <taxon>Pseudomonadati</taxon>
        <taxon>Campylobacterota</taxon>
        <taxon>Epsilonproteobacteria</taxon>
        <taxon>Campylobacterales</taxon>
        <taxon>Campylobacteraceae</taxon>
        <taxon>Campylobacter</taxon>
    </lineage>
</organism>
<dbReference type="RefSeq" id="WP_103611928.1">
    <property type="nucleotide sequence ID" value="NZ_CP049232.1"/>
</dbReference>